<feature type="domain" description="HECT" evidence="10">
    <location>
        <begin position="872"/>
        <end position="1216"/>
    </location>
</feature>
<dbReference type="PANTHER" id="PTHR45700:SF2">
    <property type="entry name" value="UBIQUITIN-PROTEIN LIGASE E3C"/>
    <property type="match status" value="1"/>
</dbReference>
<dbReference type="EMBL" id="JAATIP010000036">
    <property type="protein sequence ID" value="KAF4388081.1"/>
    <property type="molecule type" value="Genomic_DNA"/>
</dbReference>
<dbReference type="PROSITE" id="PS50237">
    <property type="entry name" value="HECT"/>
    <property type="match status" value="1"/>
</dbReference>
<dbReference type="Gene3D" id="3.30.2410.10">
    <property type="entry name" value="Hect, E3 ligase catalytic domain"/>
    <property type="match status" value="1"/>
</dbReference>
<feature type="region of interest" description="Disordered" evidence="9">
    <location>
        <begin position="591"/>
        <end position="618"/>
    </location>
</feature>
<dbReference type="PANTHER" id="PTHR45700">
    <property type="entry name" value="UBIQUITIN-PROTEIN LIGASE E3C"/>
    <property type="match status" value="1"/>
</dbReference>
<name>A0A7J6GZA0_CANSA</name>
<sequence>MDEPRKHQVSLRGASAKEITRDALLQKVSQERELRHYAKRATAAAIFVQRVWRSYIVTLKVALQLQEDWDKNYEDYVGSLTRTQISCSVLRPFLFFISCLATPHKGIQTREINCMHRCFKILLESVNSSDPKQNFCSLATGTPEERRIWNYESRKLISLCLFILSEFDKCCVRDQEIVAVTALAMRLVIHLTDLKGWKNITSDNCQEADTAVKDLGQFMGAGECGLYISVRRYITALDTPFSSQIENVVQKDDKFLITASAITLALRPLRVTNSKVDGPGLSAVDSFAEKYCVFLLTIPWLVQRLPAVLVRAMKHISVLSPCLRILLTFNLWEAENPANCSCTGYLGCSVTCGNVPTYHAAIYHFAYVDFPKSYILKEKILNQISEINQSQAPFCLKVIPPVGWALASIICLATANENGSLDSGWCNQGLDCVLYVRAVIILAEDLLARLDNVGSIKNVNQEIPSNNEDSVMPTDTKFGMSDERHGSLIVSYMDLFKPVCQQQHLMDLLAIVGKDDCAQGLETFSHNNLHSQKLGFLDVAYFYCYLLRIFSFLNPAVGQYYILNMLSFTPGFLVSLWGTLESALFPVDGPTTENHDLSSSKTSRNKKDGLSERRQKHSIKDEGNKWVTVLHKFTGKSQLGADSTNLVDDPSSHSHIVEGPHDIWDVEPLKHGPEGISKDISCLLHLFCATYSHLLLILDDIEFYEKQVPFRIEQQRRIASMLNTFVYNGLCHNMGQQTRSLMDSAIKCLHLMYERDCRHQFCPTVLWLSPASKSRPPIAVAARTHEVLSVNTRTDDAPALPSTRSIITTVPHVYPFEERVEMFREFIEMDKASRKMAGEVDGPPSRSVGIVVRRGHIVEDGYRQLNSLGPRLKSSIHVSFVSDSGLPEAGLDYGGLSKEFLTDISKAAFAPEYGLFSQTSASDRLLIPNASAKYLGNGVQMIEFLGRVVGKALYEGILLDYSFSLVFVQKLLGRYSFLDELSTLDPELYRNLMYVKHYDNDVKDLFLDFTVIEESFGKQHVIELKPGGKDISVTNENKMQYIHAMADYKLNRQIIPFSNAFYRGLTDLISPFWLKLFNAREFNQLLSGGDYDIDIDDLRKNTRYTGGYSEGSRTIKIFWEVLKGFEPNDRCMLLKFVTSCSRPPLLGFKHLQPTFTIHKVVCNVPIWASIGGQDVDRLPSASTCYNTLKLPTYKRASTLREKLLYSINSNAGFELS</sequence>
<dbReference type="Gene3D" id="3.90.1750.10">
    <property type="entry name" value="Hect, E3 ligase catalytic domains"/>
    <property type="match status" value="1"/>
</dbReference>
<dbReference type="FunFam" id="3.30.2410.10:FF:000017">
    <property type="entry name" value="E3 ubiquitin-protein ligase UPL7"/>
    <property type="match status" value="1"/>
</dbReference>
<dbReference type="AlphaFoldDB" id="A0A7J6GZA0"/>
<evidence type="ECO:0000259" key="10">
    <source>
        <dbReference type="PROSITE" id="PS50237"/>
    </source>
</evidence>
<keyword evidence="4" id="KW-0808">Transferase</keyword>
<feature type="active site" description="Glycyl thioester intermediate" evidence="8">
    <location>
        <position position="1184"/>
    </location>
</feature>
<evidence type="ECO:0000256" key="2">
    <source>
        <dbReference type="ARBA" id="ARBA00004906"/>
    </source>
</evidence>
<dbReference type="InterPro" id="IPR000569">
    <property type="entry name" value="HECT_dom"/>
</dbReference>
<gene>
    <name evidence="11" type="ORF">F8388_014764</name>
</gene>
<dbReference type="InterPro" id="IPR035983">
    <property type="entry name" value="Hect_E3_ubiquitin_ligase"/>
</dbReference>
<dbReference type="GO" id="GO:0006511">
    <property type="term" value="P:ubiquitin-dependent protein catabolic process"/>
    <property type="evidence" value="ECO:0007669"/>
    <property type="project" value="TreeGrafter"/>
</dbReference>
<dbReference type="Pfam" id="PF00632">
    <property type="entry name" value="HECT"/>
    <property type="match status" value="1"/>
</dbReference>
<comment type="similarity">
    <text evidence="7">Belongs to the UPL family.</text>
</comment>
<evidence type="ECO:0000313" key="11">
    <source>
        <dbReference type="EMBL" id="KAF4388081.1"/>
    </source>
</evidence>
<evidence type="ECO:0000256" key="7">
    <source>
        <dbReference type="ARBA" id="ARBA00061247"/>
    </source>
</evidence>
<dbReference type="SUPFAM" id="SSF56204">
    <property type="entry name" value="Hect, E3 ligase catalytic domain"/>
    <property type="match status" value="1"/>
</dbReference>
<evidence type="ECO:0000256" key="3">
    <source>
        <dbReference type="ARBA" id="ARBA00012485"/>
    </source>
</evidence>
<comment type="catalytic activity">
    <reaction evidence="1">
        <text>S-ubiquitinyl-[E2 ubiquitin-conjugating enzyme]-L-cysteine + [acceptor protein]-L-lysine = [E2 ubiquitin-conjugating enzyme]-L-cysteine + N(6)-ubiquitinyl-[acceptor protein]-L-lysine.</text>
        <dbReference type="EC" id="2.3.2.26"/>
    </reaction>
</comment>
<dbReference type="GO" id="GO:0061630">
    <property type="term" value="F:ubiquitin protein ligase activity"/>
    <property type="evidence" value="ECO:0007669"/>
    <property type="project" value="UniProtKB-EC"/>
</dbReference>
<evidence type="ECO:0000256" key="1">
    <source>
        <dbReference type="ARBA" id="ARBA00000885"/>
    </source>
</evidence>
<evidence type="ECO:0000256" key="5">
    <source>
        <dbReference type="ARBA" id="ARBA00022786"/>
    </source>
</evidence>
<evidence type="ECO:0000256" key="6">
    <source>
        <dbReference type="ARBA" id="ARBA00057703"/>
    </source>
</evidence>
<comment type="caution">
    <text evidence="11">The sequence shown here is derived from an EMBL/GenBank/DDBJ whole genome shotgun (WGS) entry which is preliminary data.</text>
</comment>
<dbReference type="CDD" id="cd00078">
    <property type="entry name" value="HECTc"/>
    <property type="match status" value="1"/>
</dbReference>
<reference evidence="11 12" key="1">
    <citation type="journal article" date="2020" name="bioRxiv">
        <title>Sequence and annotation of 42 cannabis genomes reveals extensive copy number variation in cannabinoid synthesis and pathogen resistance genes.</title>
        <authorList>
            <person name="Mckernan K.J."/>
            <person name="Helbert Y."/>
            <person name="Kane L.T."/>
            <person name="Ebling H."/>
            <person name="Zhang L."/>
            <person name="Liu B."/>
            <person name="Eaton Z."/>
            <person name="Mclaughlin S."/>
            <person name="Kingan S."/>
            <person name="Baybayan P."/>
            <person name="Concepcion G."/>
            <person name="Jordan M."/>
            <person name="Riva A."/>
            <person name="Barbazuk W."/>
            <person name="Harkins T."/>
        </authorList>
    </citation>
    <scope>NUCLEOTIDE SEQUENCE [LARGE SCALE GENOMIC DNA]</scope>
    <source>
        <strain evidence="12">cv. Jamaican Lion 4</strain>
        <tissue evidence="11">Leaf</tissue>
    </source>
</reference>
<dbReference type="Proteomes" id="UP000525078">
    <property type="component" value="Unassembled WGS sequence"/>
</dbReference>
<dbReference type="InterPro" id="IPR044611">
    <property type="entry name" value="E3A/B/C-like"/>
</dbReference>
<feature type="compositionally biased region" description="Basic and acidic residues" evidence="9">
    <location>
        <begin position="605"/>
        <end position="618"/>
    </location>
</feature>
<dbReference type="GO" id="GO:0000209">
    <property type="term" value="P:protein polyubiquitination"/>
    <property type="evidence" value="ECO:0007669"/>
    <property type="project" value="InterPro"/>
</dbReference>
<keyword evidence="5 8" id="KW-0833">Ubl conjugation pathway</keyword>
<accession>A0A7J6GZA0</accession>
<evidence type="ECO:0000256" key="8">
    <source>
        <dbReference type="PROSITE-ProRule" id="PRU00104"/>
    </source>
</evidence>
<evidence type="ECO:0000313" key="12">
    <source>
        <dbReference type="Proteomes" id="UP000525078"/>
    </source>
</evidence>
<evidence type="ECO:0000256" key="4">
    <source>
        <dbReference type="ARBA" id="ARBA00022679"/>
    </source>
</evidence>
<dbReference type="Gene3D" id="3.30.2160.10">
    <property type="entry name" value="Hect, E3 ligase catalytic domain"/>
    <property type="match status" value="1"/>
</dbReference>
<dbReference type="SMART" id="SM00119">
    <property type="entry name" value="HECTc"/>
    <property type="match status" value="1"/>
</dbReference>
<comment type="pathway">
    <text evidence="2">Protein modification; protein ubiquitination.</text>
</comment>
<organism evidence="11 12">
    <name type="scientific">Cannabis sativa</name>
    <name type="common">Hemp</name>
    <name type="synonym">Marijuana</name>
    <dbReference type="NCBI Taxonomy" id="3483"/>
    <lineage>
        <taxon>Eukaryota</taxon>
        <taxon>Viridiplantae</taxon>
        <taxon>Streptophyta</taxon>
        <taxon>Embryophyta</taxon>
        <taxon>Tracheophyta</taxon>
        <taxon>Spermatophyta</taxon>
        <taxon>Magnoliopsida</taxon>
        <taxon>eudicotyledons</taxon>
        <taxon>Gunneridae</taxon>
        <taxon>Pentapetalae</taxon>
        <taxon>rosids</taxon>
        <taxon>fabids</taxon>
        <taxon>Rosales</taxon>
        <taxon>Cannabaceae</taxon>
        <taxon>Cannabis</taxon>
    </lineage>
</organism>
<dbReference type="EC" id="2.3.2.26" evidence="3"/>
<protein>
    <recommendedName>
        <fullName evidence="3">HECT-type E3 ubiquitin transferase</fullName>
        <ecNumber evidence="3">2.3.2.26</ecNumber>
    </recommendedName>
</protein>
<evidence type="ECO:0000256" key="9">
    <source>
        <dbReference type="SAM" id="MobiDB-lite"/>
    </source>
</evidence>
<comment type="function">
    <text evidence="6">Probable E3 ubiquitin-protein ligase which mediates ubiquitination and subsequent proteasomal degradation of target proteins.</text>
</comment>
<dbReference type="FunFam" id="3.30.2160.10:FF:000002">
    <property type="entry name" value="Putative Ubiquitin-protein ligase E3C"/>
    <property type="match status" value="1"/>
</dbReference>
<proteinExistence type="inferred from homology"/>